<dbReference type="GO" id="GO:0022857">
    <property type="term" value="F:transmembrane transporter activity"/>
    <property type="evidence" value="ECO:0007669"/>
    <property type="project" value="InterPro"/>
</dbReference>
<dbReference type="Gene3D" id="1.10.3470.10">
    <property type="entry name" value="ABC transporter involved in vitamin B12 uptake, BtuC"/>
    <property type="match status" value="1"/>
</dbReference>
<dbReference type="EMBL" id="AF416331">
    <property type="protein sequence ID" value="AAN05272.1"/>
    <property type="molecule type" value="Genomic_DNA"/>
</dbReference>
<feature type="transmembrane region" description="Helical" evidence="8">
    <location>
        <begin position="95"/>
        <end position="115"/>
    </location>
</feature>
<reference evidence="9" key="1">
    <citation type="journal article" date="2003" name="Plasmid">
        <title>Nucleotide sequence based characterizations of two cryptic plasmids from the marine bacterium Ruegeria isolate PR1b.</title>
        <authorList>
            <person name="Zhong Z."/>
            <person name="Caspi R."/>
            <person name="Helinski D."/>
            <person name="Knauf V."/>
            <person name="Sykes S."/>
            <person name="O'Byrne C."/>
            <person name="Shea T.P."/>
            <person name="Wilkinson J.E."/>
            <person name="DeLoughery C."/>
            <person name="Toukdarian A."/>
        </authorList>
    </citation>
    <scope>NUCLEOTIDE SEQUENCE</scope>
    <source>
        <strain evidence="9">PR1b</strain>
        <plasmid evidence="9">pSD25</plasmid>
    </source>
</reference>
<feature type="transmembrane region" description="Helical" evidence="8">
    <location>
        <begin position="290"/>
        <end position="312"/>
    </location>
</feature>
<evidence type="ECO:0000256" key="3">
    <source>
        <dbReference type="ARBA" id="ARBA00022448"/>
    </source>
</evidence>
<dbReference type="AlphaFoldDB" id="Q8KVZ1"/>
<dbReference type="GO" id="GO:0005886">
    <property type="term" value="C:plasma membrane"/>
    <property type="evidence" value="ECO:0007669"/>
    <property type="project" value="UniProtKB-SubCell"/>
</dbReference>
<keyword evidence="9" id="KW-0614">Plasmid</keyword>
<dbReference type="PANTHER" id="PTHR30472">
    <property type="entry name" value="FERRIC ENTEROBACTIN TRANSPORT SYSTEM PERMEASE PROTEIN"/>
    <property type="match status" value="1"/>
</dbReference>
<proteinExistence type="inferred from homology"/>
<keyword evidence="4" id="KW-1003">Cell membrane</keyword>
<dbReference type="PANTHER" id="PTHR30472:SF24">
    <property type="entry name" value="FERRIC ENTEROBACTIN TRANSPORT SYSTEM PERMEASE PROTEIN FEPG"/>
    <property type="match status" value="1"/>
</dbReference>
<evidence type="ECO:0000256" key="6">
    <source>
        <dbReference type="ARBA" id="ARBA00022989"/>
    </source>
</evidence>
<accession>Q8KVZ1</accession>
<feature type="transmembrane region" description="Helical" evidence="8">
    <location>
        <begin position="241"/>
        <end position="258"/>
    </location>
</feature>
<feature type="transmembrane region" description="Helical" evidence="8">
    <location>
        <begin position="63"/>
        <end position="83"/>
    </location>
</feature>
<dbReference type="CDD" id="cd06550">
    <property type="entry name" value="TM_ABC_iron-siderophores_like"/>
    <property type="match status" value="1"/>
</dbReference>
<keyword evidence="6 8" id="KW-1133">Transmembrane helix</keyword>
<dbReference type="RefSeq" id="WP_011102898.1">
    <property type="nucleotide sequence ID" value="NC_004574.1"/>
</dbReference>
<evidence type="ECO:0000256" key="4">
    <source>
        <dbReference type="ARBA" id="ARBA00022475"/>
    </source>
</evidence>
<dbReference type="InterPro" id="IPR037294">
    <property type="entry name" value="ABC_BtuC-like"/>
</dbReference>
<name>Q8KVZ1_9RHOB</name>
<feature type="transmembrane region" description="Helical" evidence="8">
    <location>
        <begin position="264"/>
        <end position="283"/>
    </location>
</feature>
<protein>
    <submittedName>
        <fullName evidence="9">RC199</fullName>
    </submittedName>
</protein>
<dbReference type="InterPro" id="IPR000522">
    <property type="entry name" value="ABC_transptr_permease_BtuC"/>
</dbReference>
<evidence type="ECO:0000256" key="7">
    <source>
        <dbReference type="ARBA" id="ARBA00023136"/>
    </source>
</evidence>
<organism evidence="9">
    <name type="scientific">Ruegeria sp. PR1b</name>
    <dbReference type="NCBI Taxonomy" id="185588"/>
    <lineage>
        <taxon>Bacteria</taxon>
        <taxon>Pseudomonadati</taxon>
        <taxon>Pseudomonadota</taxon>
        <taxon>Alphaproteobacteria</taxon>
        <taxon>Rhodobacterales</taxon>
        <taxon>Roseobacteraceae</taxon>
        <taxon>Ruegeria</taxon>
    </lineage>
</organism>
<evidence type="ECO:0000313" key="9">
    <source>
        <dbReference type="EMBL" id="AAN05272.1"/>
    </source>
</evidence>
<evidence type="ECO:0000256" key="2">
    <source>
        <dbReference type="ARBA" id="ARBA00007935"/>
    </source>
</evidence>
<comment type="subcellular location">
    <subcellularLocation>
        <location evidence="1">Cell membrane</location>
        <topology evidence="1">Multi-pass membrane protein</topology>
    </subcellularLocation>
</comment>
<feature type="transmembrane region" description="Helical" evidence="8">
    <location>
        <begin position="159"/>
        <end position="181"/>
    </location>
</feature>
<evidence type="ECO:0000256" key="1">
    <source>
        <dbReference type="ARBA" id="ARBA00004651"/>
    </source>
</evidence>
<geneLocation type="plasmid" evidence="9">
    <name>pSD25</name>
</geneLocation>
<evidence type="ECO:0000256" key="5">
    <source>
        <dbReference type="ARBA" id="ARBA00022692"/>
    </source>
</evidence>
<keyword evidence="5 8" id="KW-0812">Transmembrane</keyword>
<dbReference type="GO" id="GO:0033214">
    <property type="term" value="P:siderophore-iron import into cell"/>
    <property type="evidence" value="ECO:0007669"/>
    <property type="project" value="TreeGrafter"/>
</dbReference>
<evidence type="ECO:0000256" key="8">
    <source>
        <dbReference type="SAM" id="Phobius"/>
    </source>
</evidence>
<comment type="similarity">
    <text evidence="2">Belongs to the binding-protein-dependent transport system permease family. FecCD subfamily.</text>
</comment>
<dbReference type="SUPFAM" id="SSF81345">
    <property type="entry name" value="ABC transporter involved in vitamin B12 uptake, BtuC"/>
    <property type="match status" value="1"/>
</dbReference>
<feature type="transmembrane region" description="Helical" evidence="8">
    <location>
        <begin position="201"/>
        <end position="220"/>
    </location>
</feature>
<feature type="transmembrane region" description="Helical" evidence="8">
    <location>
        <begin position="127"/>
        <end position="152"/>
    </location>
</feature>
<dbReference type="Pfam" id="PF01032">
    <property type="entry name" value="FecCD"/>
    <property type="match status" value="1"/>
</dbReference>
<keyword evidence="7 8" id="KW-0472">Membrane</keyword>
<keyword evidence="3" id="KW-0813">Transport</keyword>
<sequence length="343" mass="36063">MTGIRRILKHKPAMVFVFLPVAMVAALVLGVVDISWGDMLTALSSQEASPARTILWDIRLPRILTGVVAGAHFALAGAILQLVTRNPIADPTILGISQGATLAVCTFLFFAIYLGNNDQHAAVALPAHLMPLFGCLGGLAASAVIFSLAYSVKMSPVRLILCGVAVGAVLHSVAIGLIAGWGSARLEIVMRWLSGSLYGRGWNELGFLLLISAPLLPLIFATNRPLHMLAFRRDSAMSFGLPYSFWFTIMIALASLLAASAVGVVGPLLFVGLMAPHLARYLIAGRPNLLLPVSAGIGSLLVTLADLVGRLVGGAEEIPVGVVTALLGAPVLLFLLNKGRRLA</sequence>
<feature type="transmembrane region" description="Helical" evidence="8">
    <location>
        <begin position="318"/>
        <end position="336"/>
    </location>
</feature>
<feature type="transmembrane region" description="Helical" evidence="8">
    <location>
        <begin position="12"/>
        <end position="32"/>
    </location>
</feature>